<dbReference type="EMBL" id="JAASQJ010000001">
    <property type="protein sequence ID" value="NIJ52374.1"/>
    <property type="molecule type" value="Genomic_DNA"/>
</dbReference>
<keyword evidence="2" id="KW-1185">Reference proteome</keyword>
<proteinExistence type="predicted"/>
<sequence length="38" mass="4586">MEVDISSFDHNLAQFLLQNEIEKCILLVQNQEHRINRF</sequence>
<dbReference type="Proteomes" id="UP001179181">
    <property type="component" value="Unassembled WGS sequence"/>
</dbReference>
<evidence type="ECO:0000313" key="2">
    <source>
        <dbReference type="Proteomes" id="UP001179181"/>
    </source>
</evidence>
<accession>A0ABX0UK23</accession>
<gene>
    <name evidence="1" type="ORF">FHS68_001530</name>
</gene>
<protein>
    <submittedName>
        <fullName evidence="1">Uncharacterized protein</fullName>
    </submittedName>
</protein>
<comment type="caution">
    <text evidence="1">The sequence shown here is derived from an EMBL/GenBank/DDBJ whole genome shotgun (WGS) entry which is preliminary data.</text>
</comment>
<name>A0ABX0UK23_9BACT</name>
<reference evidence="1 2" key="1">
    <citation type="submission" date="2020-03" db="EMBL/GenBank/DDBJ databases">
        <title>Genomic Encyclopedia of Type Strains, Phase IV (KMG-IV): sequencing the most valuable type-strain genomes for metagenomic binning, comparative biology and taxonomic classification.</title>
        <authorList>
            <person name="Goeker M."/>
        </authorList>
    </citation>
    <scope>NUCLEOTIDE SEQUENCE [LARGE SCALE GENOMIC DNA]</scope>
    <source>
        <strain evidence="1 2">DSM 102865</strain>
    </source>
</reference>
<evidence type="ECO:0000313" key="1">
    <source>
        <dbReference type="EMBL" id="NIJ52374.1"/>
    </source>
</evidence>
<organism evidence="1 2">
    <name type="scientific">Dyadobacter arcticus</name>
    <dbReference type="NCBI Taxonomy" id="1078754"/>
    <lineage>
        <taxon>Bacteria</taxon>
        <taxon>Pseudomonadati</taxon>
        <taxon>Bacteroidota</taxon>
        <taxon>Cytophagia</taxon>
        <taxon>Cytophagales</taxon>
        <taxon>Spirosomataceae</taxon>
        <taxon>Dyadobacter</taxon>
    </lineage>
</organism>